<accession>A0A517YNE1</accession>
<dbReference type="Pfam" id="PF03815">
    <property type="entry name" value="LCCL"/>
    <property type="match status" value="1"/>
</dbReference>
<feature type="signal peptide" evidence="1">
    <location>
        <begin position="1"/>
        <end position="22"/>
    </location>
</feature>
<evidence type="ECO:0000313" key="4">
    <source>
        <dbReference type="Proteomes" id="UP000315017"/>
    </source>
</evidence>
<evidence type="ECO:0000259" key="2">
    <source>
        <dbReference type="Pfam" id="PF03815"/>
    </source>
</evidence>
<dbReference type="Gene3D" id="2.170.130.20">
    <property type="entry name" value="LCCL-like domain"/>
    <property type="match status" value="1"/>
</dbReference>
<dbReference type="OrthoDB" id="9814546at2"/>
<proteinExistence type="predicted"/>
<gene>
    <name evidence="3" type="ORF">ETAA8_68980</name>
</gene>
<feature type="chain" id="PRO_5022046520" evidence="1">
    <location>
        <begin position="23"/>
        <end position="322"/>
    </location>
</feature>
<evidence type="ECO:0000256" key="1">
    <source>
        <dbReference type="SAM" id="SignalP"/>
    </source>
</evidence>
<feature type="domain" description="LCCL" evidence="2">
    <location>
        <begin position="244"/>
        <end position="306"/>
    </location>
</feature>
<dbReference type="SUPFAM" id="SSF69848">
    <property type="entry name" value="LCCL domain"/>
    <property type="match status" value="1"/>
</dbReference>
<dbReference type="RefSeq" id="WP_145099359.1">
    <property type="nucleotide sequence ID" value="NZ_CP036274.1"/>
</dbReference>
<dbReference type="InterPro" id="IPR004043">
    <property type="entry name" value="LCCL"/>
</dbReference>
<dbReference type="KEGG" id="aagg:ETAA8_68980"/>
<evidence type="ECO:0000313" key="3">
    <source>
        <dbReference type="EMBL" id="QDU31738.1"/>
    </source>
</evidence>
<name>A0A517YNE1_9BACT</name>
<dbReference type="InterPro" id="IPR036609">
    <property type="entry name" value="LCCL_sf"/>
</dbReference>
<dbReference type="AlphaFoldDB" id="A0A517YNE1"/>
<protein>
    <submittedName>
        <fullName evidence="3">LCCL domain protein</fullName>
    </submittedName>
</protein>
<organism evidence="3 4">
    <name type="scientific">Anatilimnocola aggregata</name>
    <dbReference type="NCBI Taxonomy" id="2528021"/>
    <lineage>
        <taxon>Bacteria</taxon>
        <taxon>Pseudomonadati</taxon>
        <taxon>Planctomycetota</taxon>
        <taxon>Planctomycetia</taxon>
        <taxon>Pirellulales</taxon>
        <taxon>Pirellulaceae</taxon>
        <taxon>Anatilimnocola</taxon>
    </lineage>
</organism>
<sequence length="322" mass="34829" precursor="true">MTKSTWLVLSLAMLAVVMGANAQDRSSSDTRAVSDPRSVSLAFTDGSHLKALLAEEQIELQTPHGKLVFPIADIQRIEFAQRTSVELTLAIDKDISDLGSDEYRVREKAMANLLERKEKSFAPLARAARQQNDLEMRQRIEHLLEKLRAAVPEEQLNVRLNDIVHTAESKIAGKLLASSFKISSSQFGPLQVKLADIRELKSQAAGPPLDEIDPKNILADPGNMRGHEAEIGKSFAFRVTGAQHGSCYGTDVYTTDSTIATAAVHMGLLKPGETGVLVATIIGSPAGFVSSTRHGITSSQWSSYPAGFTLRKAKLAADVNGP</sequence>
<dbReference type="EMBL" id="CP036274">
    <property type="protein sequence ID" value="QDU31738.1"/>
    <property type="molecule type" value="Genomic_DNA"/>
</dbReference>
<dbReference type="Proteomes" id="UP000315017">
    <property type="component" value="Chromosome"/>
</dbReference>
<reference evidence="3 4" key="1">
    <citation type="submission" date="2019-02" db="EMBL/GenBank/DDBJ databases">
        <title>Deep-cultivation of Planctomycetes and their phenomic and genomic characterization uncovers novel biology.</title>
        <authorList>
            <person name="Wiegand S."/>
            <person name="Jogler M."/>
            <person name="Boedeker C."/>
            <person name="Pinto D."/>
            <person name="Vollmers J."/>
            <person name="Rivas-Marin E."/>
            <person name="Kohn T."/>
            <person name="Peeters S.H."/>
            <person name="Heuer A."/>
            <person name="Rast P."/>
            <person name="Oberbeckmann S."/>
            <person name="Bunk B."/>
            <person name="Jeske O."/>
            <person name="Meyerdierks A."/>
            <person name="Storesund J.E."/>
            <person name="Kallscheuer N."/>
            <person name="Luecker S."/>
            <person name="Lage O.M."/>
            <person name="Pohl T."/>
            <person name="Merkel B.J."/>
            <person name="Hornburger P."/>
            <person name="Mueller R.-W."/>
            <person name="Bruemmer F."/>
            <person name="Labrenz M."/>
            <person name="Spormann A.M."/>
            <person name="Op den Camp H."/>
            <person name="Overmann J."/>
            <person name="Amann R."/>
            <person name="Jetten M.S.M."/>
            <person name="Mascher T."/>
            <person name="Medema M.H."/>
            <person name="Devos D.P."/>
            <person name="Kaster A.-K."/>
            <person name="Ovreas L."/>
            <person name="Rohde M."/>
            <person name="Galperin M.Y."/>
            <person name="Jogler C."/>
        </authorList>
    </citation>
    <scope>NUCLEOTIDE SEQUENCE [LARGE SCALE GENOMIC DNA]</scope>
    <source>
        <strain evidence="3 4">ETA_A8</strain>
    </source>
</reference>
<keyword evidence="4" id="KW-1185">Reference proteome</keyword>
<keyword evidence="1" id="KW-0732">Signal</keyword>